<reference evidence="10" key="1">
    <citation type="journal article" date="2023" name="Mol. Biol. Evol.">
        <title>Third-Generation Sequencing Reveals the Adaptive Role of the Epigenome in Three Deep-Sea Polychaetes.</title>
        <authorList>
            <person name="Perez M."/>
            <person name="Aroh O."/>
            <person name="Sun Y."/>
            <person name="Lan Y."/>
            <person name="Juniper S.K."/>
            <person name="Young C.R."/>
            <person name="Angers B."/>
            <person name="Qian P.Y."/>
        </authorList>
    </citation>
    <scope>NUCLEOTIDE SEQUENCE</scope>
    <source>
        <strain evidence="10">R07B-5</strain>
    </source>
</reference>
<evidence type="ECO:0000256" key="3">
    <source>
        <dbReference type="ARBA" id="ARBA00011233"/>
    </source>
</evidence>
<comment type="subunit">
    <text evidence="3">Homotrimer.</text>
</comment>
<comment type="function">
    <text evidence="1">Acts as a defensive agent. Recognizes blood group fucosylated oligosaccharides including A, B, H and Lewis B-type antigens. Does not recognize Lewis A antigen and has low affinity for monovalent haptens.</text>
</comment>
<evidence type="ECO:0000256" key="5">
    <source>
        <dbReference type="ARBA" id="ARBA00022734"/>
    </source>
</evidence>
<dbReference type="Gene3D" id="2.60.120.260">
    <property type="entry name" value="Galactose-binding domain-like"/>
    <property type="match status" value="3"/>
</dbReference>
<evidence type="ECO:0000259" key="9">
    <source>
        <dbReference type="SMART" id="SM00607"/>
    </source>
</evidence>
<evidence type="ECO:0000256" key="7">
    <source>
        <dbReference type="ARBA" id="ARBA00023157"/>
    </source>
</evidence>
<evidence type="ECO:0000256" key="6">
    <source>
        <dbReference type="ARBA" id="ARBA00022837"/>
    </source>
</evidence>
<feature type="region of interest" description="Disordered" evidence="8">
    <location>
        <begin position="1"/>
        <end position="31"/>
    </location>
</feature>
<feature type="domain" description="Fucolectin tachylectin-4 pentraxin-1" evidence="9">
    <location>
        <begin position="10"/>
        <end position="152"/>
    </location>
</feature>
<dbReference type="EMBL" id="JAODUO010000578">
    <property type="protein sequence ID" value="KAK2177797.1"/>
    <property type="molecule type" value="Genomic_DNA"/>
</dbReference>
<evidence type="ECO:0000256" key="2">
    <source>
        <dbReference type="ARBA" id="ARBA00010147"/>
    </source>
</evidence>
<keyword evidence="6" id="KW-0106">Calcium</keyword>
<dbReference type="InterPro" id="IPR051941">
    <property type="entry name" value="BG_Antigen-Binding_Lectin"/>
</dbReference>
<dbReference type="PANTHER" id="PTHR45713">
    <property type="entry name" value="FTP DOMAIN-CONTAINING PROTEIN"/>
    <property type="match status" value="1"/>
</dbReference>
<evidence type="ECO:0000256" key="1">
    <source>
        <dbReference type="ARBA" id="ARBA00002219"/>
    </source>
</evidence>
<comment type="similarity">
    <text evidence="2">Belongs to the fucolectin family.</text>
</comment>
<dbReference type="AlphaFoldDB" id="A0AAD9KUZ6"/>
<dbReference type="GO" id="GO:0042806">
    <property type="term" value="F:fucose binding"/>
    <property type="evidence" value="ECO:0007669"/>
    <property type="project" value="UniProtKB-ARBA"/>
</dbReference>
<evidence type="ECO:0000256" key="4">
    <source>
        <dbReference type="ARBA" id="ARBA00022723"/>
    </source>
</evidence>
<proteinExistence type="inferred from homology"/>
<dbReference type="GO" id="GO:0010185">
    <property type="term" value="P:regulation of cellular defense response"/>
    <property type="evidence" value="ECO:0007669"/>
    <property type="project" value="UniProtKB-ARBA"/>
</dbReference>
<dbReference type="SUPFAM" id="SSF49785">
    <property type="entry name" value="Galactose-binding domain-like"/>
    <property type="match status" value="3"/>
</dbReference>
<sequence>MPPAKYSRASPNVALHRPAYQSSTNNMDHADKAVDGNANMDYNNRSCTVTLDIDYTRPWWAVDLGTTMSVVAIQITNRKDAYTERLHDFTVGLTDTLPTTETPPHDLPRQVCTVYEGIFPVATQGLNCTNVFRGRYLFVQIAASVNIALGRPSFQSSNNNSRKYITADLAVDGNEEGEWTSFSCTVTTHNHSPNPWWAVDLASKLFVFQIQIANRVEVPERLHDFTVGLTNIRPTATTVPQNLPHVVCFVHPGPFPPTKKTLTCSNLARGRYLFIQIKGNADADDVLTLCEVEVYSSVNVALGQPAYQSSTHTFPYTSGNATLAVDGIAHGLFGKGSCTHTEATSSPWWAVDLGTQRLVYEIQVANRVNDHERLCNFTVGLTHTQPTKTNGPDKSPHQECLFYSGAFPATRLTLTCNKPTWGRYLFIQINASQHVLTLCEVEVYYYFDTSVIEMTGYRNDYNVDDVTDLNNATCQQVTTPESDEAFRLRVHLPTAHKHVTLTAVLDGGQCLDFPATMVYTEGDRSVLASYQNNPVFCDNQPGKCVFECDCSDMPCQYLHIVVLSAPYRQRDLCEIFVTWKDDMKTVDMPDP</sequence>
<evidence type="ECO:0000313" key="11">
    <source>
        <dbReference type="Proteomes" id="UP001209878"/>
    </source>
</evidence>
<dbReference type="GO" id="GO:0046872">
    <property type="term" value="F:metal ion binding"/>
    <property type="evidence" value="ECO:0007669"/>
    <property type="project" value="UniProtKB-KW"/>
</dbReference>
<keyword evidence="4" id="KW-0479">Metal-binding</keyword>
<name>A0AAD9KUZ6_RIDPI</name>
<dbReference type="InterPro" id="IPR008979">
    <property type="entry name" value="Galactose-bd-like_sf"/>
</dbReference>
<dbReference type="SMART" id="SM00607">
    <property type="entry name" value="FTP"/>
    <property type="match status" value="2"/>
</dbReference>
<dbReference type="GO" id="GO:0001868">
    <property type="term" value="P:regulation of complement activation, lectin pathway"/>
    <property type="evidence" value="ECO:0007669"/>
    <property type="project" value="UniProtKB-ARBA"/>
</dbReference>
<keyword evidence="11" id="KW-1185">Reference proteome</keyword>
<dbReference type="PANTHER" id="PTHR45713:SF6">
    <property type="entry name" value="F5_8 TYPE C DOMAIN-CONTAINING PROTEIN"/>
    <property type="match status" value="1"/>
</dbReference>
<dbReference type="Proteomes" id="UP001209878">
    <property type="component" value="Unassembled WGS sequence"/>
</dbReference>
<evidence type="ECO:0000313" key="10">
    <source>
        <dbReference type="EMBL" id="KAK2177797.1"/>
    </source>
</evidence>
<dbReference type="InterPro" id="IPR006585">
    <property type="entry name" value="FTP1"/>
</dbReference>
<dbReference type="Pfam" id="PF22633">
    <property type="entry name" value="F5_F8_type_C_2"/>
    <property type="match status" value="3"/>
</dbReference>
<organism evidence="10 11">
    <name type="scientific">Ridgeia piscesae</name>
    <name type="common">Tubeworm</name>
    <dbReference type="NCBI Taxonomy" id="27915"/>
    <lineage>
        <taxon>Eukaryota</taxon>
        <taxon>Metazoa</taxon>
        <taxon>Spiralia</taxon>
        <taxon>Lophotrochozoa</taxon>
        <taxon>Annelida</taxon>
        <taxon>Polychaeta</taxon>
        <taxon>Sedentaria</taxon>
        <taxon>Canalipalpata</taxon>
        <taxon>Sabellida</taxon>
        <taxon>Siboglinidae</taxon>
        <taxon>Ridgeia</taxon>
    </lineage>
</organism>
<keyword evidence="5" id="KW-0430">Lectin</keyword>
<keyword evidence="7" id="KW-1015">Disulfide bond</keyword>
<comment type="caution">
    <text evidence="10">The sequence shown here is derived from an EMBL/GenBank/DDBJ whole genome shotgun (WGS) entry which is preliminary data.</text>
</comment>
<protein>
    <recommendedName>
        <fullName evidence="9">Fucolectin tachylectin-4 pentraxin-1 domain-containing protein</fullName>
    </recommendedName>
</protein>
<accession>A0AAD9KUZ6</accession>
<gene>
    <name evidence="10" type="ORF">NP493_579g01008</name>
</gene>
<feature type="domain" description="Fucolectin tachylectin-4 pentraxin-1" evidence="9">
    <location>
        <begin position="297"/>
        <end position="453"/>
    </location>
</feature>
<evidence type="ECO:0000256" key="8">
    <source>
        <dbReference type="SAM" id="MobiDB-lite"/>
    </source>
</evidence>